<dbReference type="InterPro" id="IPR038005">
    <property type="entry name" value="RX-like_CC"/>
</dbReference>
<dbReference type="InterPro" id="IPR002182">
    <property type="entry name" value="NB-ARC"/>
</dbReference>
<protein>
    <submittedName>
        <fullName evidence="6">Uncharacterized protein</fullName>
    </submittedName>
</protein>
<dbReference type="EMBL" id="JAJJMA010220303">
    <property type="protein sequence ID" value="MCL7041120.1"/>
    <property type="molecule type" value="Genomic_DNA"/>
</dbReference>
<evidence type="ECO:0000256" key="1">
    <source>
        <dbReference type="ARBA" id="ARBA00022737"/>
    </source>
</evidence>
<feature type="non-terminal residue" evidence="6">
    <location>
        <position position="336"/>
    </location>
</feature>
<name>A0AA41VH07_PAPNU</name>
<keyword evidence="3" id="KW-0611">Plant defense</keyword>
<dbReference type="GO" id="GO:0043531">
    <property type="term" value="F:ADP binding"/>
    <property type="evidence" value="ECO:0007669"/>
    <property type="project" value="InterPro"/>
</dbReference>
<feature type="domain" description="NB-ARC" evidence="4">
    <location>
        <begin position="171"/>
        <end position="336"/>
    </location>
</feature>
<dbReference type="FunFam" id="3.40.50.300:FF:001091">
    <property type="entry name" value="Probable disease resistance protein At1g61300"/>
    <property type="match status" value="1"/>
</dbReference>
<evidence type="ECO:0000313" key="7">
    <source>
        <dbReference type="Proteomes" id="UP001177140"/>
    </source>
</evidence>
<evidence type="ECO:0000259" key="5">
    <source>
        <dbReference type="Pfam" id="PF18052"/>
    </source>
</evidence>
<sequence>MVDAVVSFAVNKLGDALIAEADFLFGVRSQVQELHDELRRMQCFLQDADAKEQQGDSRVRNWVEDIRNLAHDAEDVIDTFILKVDSTRKTNFLTKAFSKVNNSGNLHKVGKEIQAIQDRLKAISASRITYGIKDLHGNEASSSETNKRMFQHPLRNRYPHEEDIHVIGFEEHTKILLAELMKDGEEGRRCIRSVVGVGGLGKTTLAKKIFRHDTINSRFDCCGWSSVSQQLNVKDVLGEIMKKCMSLTDSDLLQMNEEDLMAKLYNYLRNKRFFVVLDDVWKINHWSTLSHAFPIGRRGSKVLLITRNKEVASHADPHSLHFEPRYLNDEESWELL</sequence>
<dbReference type="Gene3D" id="1.20.5.4130">
    <property type="match status" value="1"/>
</dbReference>
<evidence type="ECO:0000256" key="2">
    <source>
        <dbReference type="ARBA" id="ARBA00022741"/>
    </source>
</evidence>
<dbReference type="AlphaFoldDB" id="A0AA41VH07"/>
<dbReference type="GO" id="GO:0006952">
    <property type="term" value="P:defense response"/>
    <property type="evidence" value="ECO:0007669"/>
    <property type="project" value="UniProtKB-KW"/>
</dbReference>
<evidence type="ECO:0000313" key="6">
    <source>
        <dbReference type="EMBL" id="MCL7041120.1"/>
    </source>
</evidence>
<dbReference type="PANTHER" id="PTHR19338:SF66">
    <property type="entry name" value="NB-ARC DOMAIN-CONTAINING PROTEIN"/>
    <property type="match status" value="1"/>
</dbReference>
<evidence type="ECO:0000256" key="3">
    <source>
        <dbReference type="ARBA" id="ARBA00022821"/>
    </source>
</evidence>
<proteinExistence type="predicted"/>
<dbReference type="PANTHER" id="PTHR19338">
    <property type="entry name" value="TRANSLOCASE OF INNER MITOCHONDRIAL MEMBRANE 13 HOMOLOG"/>
    <property type="match status" value="1"/>
</dbReference>
<dbReference type="Gene3D" id="3.40.50.300">
    <property type="entry name" value="P-loop containing nucleotide triphosphate hydrolases"/>
    <property type="match status" value="1"/>
</dbReference>
<dbReference type="InterPro" id="IPR027417">
    <property type="entry name" value="P-loop_NTPase"/>
</dbReference>
<organism evidence="6 7">
    <name type="scientific">Papaver nudicaule</name>
    <name type="common">Iceland poppy</name>
    <dbReference type="NCBI Taxonomy" id="74823"/>
    <lineage>
        <taxon>Eukaryota</taxon>
        <taxon>Viridiplantae</taxon>
        <taxon>Streptophyta</taxon>
        <taxon>Embryophyta</taxon>
        <taxon>Tracheophyta</taxon>
        <taxon>Spermatophyta</taxon>
        <taxon>Magnoliopsida</taxon>
        <taxon>Ranunculales</taxon>
        <taxon>Papaveraceae</taxon>
        <taxon>Papaveroideae</taxon>
        <taxon>Papaver</taxon>
    </lineage>
</organism>
<reference evidence="6" key="1">
    <citation type="submission" date="2022-03" db="EMBL/GenBank/DDBJ databases">
        <title>A functionally conserved STORR gene fusion in Papaver species that diverged 16.8 million years ago.</title>
        <authorList>
            <person name="Catania T."/>
        </authorList>
    </citation>
    <scope>NUCLEOTIDE SEQUENCE</scope>
    <source>
        <strain evidence="6">S-191538</strain>
    </source>
</reference>
<dbReference type="Pfam" id="PF18052">
    <property type="entry name" value="Rx_N"/>
    <property type="match status" value="1"/>
</dbReference>
<accession>A0AA41VH07</accession>
<dbReference type="Pfam" id="PF00931">
    <property type="entry name" value="NB-ARC"/>
    <property type="match status" value="1"/>
</dbReference>
<comment type="caution">
    <text evidence="6">The sequence shown here is derived from an EMBL/GenBank/DDBJ whole genome shotgun (WGS) entry which is preliminary data.</text>
</comment>
<gene>
    <name evidence="6" type="ORF">MKW94_018128</name>
</gene>
<keyword evidence="7" id="KW-1185">Reference proteome</keyword>
<dbReference type="InterPro" id="IPR041118">
    <property type="entry name" value="Rx_N"/>
</dbReference>
<evidence type="ECO:0000259" key="4">
    <source>
        <dbReference type="Pfam" id="PF00931"/>
    </source>
</evidence>
<dbReference type="SUPFAM" id="SSF52540">
    <property type="entry name" value="P-loop containing nucleoside triphosphate hydrolases"/>
    <property type="match status" value="1"/>
</dbReference>
<keyword evidence="2" id="KW-0547">Nucleotide-binding</keyword>
<feature type="domain" description="Disease resistance N-terminal" evidence="5">
    <location>
        <begin position="5"/>
        <end position="91"/>
    </location>
</feature>
<dbReference type="Proteomes" id="UP001177140">
    <property type="component" value="Unassembled WGS sequence"/>
</dbReference>
<dbReference type="PRINTS" id="PR00364">
    <property type="entry name" value="DISEASERSIST"/>
</dbReference>
<keyword evidence="1" id="KW-0677">Repeat</keyword>
<dbReference type="CDD" id="cd14798">
    <property type="entry name" value="RX-CC_like"/>
    <property type="match status" value="1"/>
</dbReference>